<dbReference type="InterPro" id="IPR014790">
    <property type="entry name" value="MutL_C"/>
</dbReference>
<dbReference type="Gene3D" id="3.30.1540.20">
    <property type="entry name" value="MutL, C-terminal domain, dimerisation subdomain"/>
    <property type="match status" value="1"/>
</dbReference>
<dbReference type="SUPFAM" id="SSF118116">
    <property type="entry name" value="DNA mismatch repair protein MutL"/>
    <property type="match status" value="1"/>
</dbReference>
<dbReference type="Pfam" id="PF13589">
    <property type="entry name" value="HATPase_c_3"/>
    <property type="match status" value="1"/>
</dbReference>
<dbReference type="Gene3D" id="3.30.1370.100">
    <property type="entry name" value="MutL, C-terminal domain, regulatory subdomain"/>
    <property type="match status" value="1"/>
</dbReference>
<dbReference type="GO" id="GO:0016887">
    <property type="term" value="F:ATP hydrolysis activity"/>
    <property type="evidence" value="ECO:0007669"/>
    <property type="project" value="InterPro"/>
</dbReference>
<dbReference type="VEuPathDB" id="TrichDB:TVAGG3_0133510"/>
<reference evidence="3" key="1">
    <citation type="submission" date="2011-04" db="EMBL/GenBank/DDBJ databases">
        <title>Trichomonas vaginalis, Pentatrichomonas hominis and Tritrichomonas foetus meiosis-specific genes are less variable than housekeeping or mismatch repair genes.</title>
        <authorList>
            <person name="Malik S.-B."/>
            <person name="Conrad M.D."/>
            <person name="Sullivan S.A."/>
            <person name="Jelcic M.J."/>
            <person name="Carlton J.M."/>
        </authorList>
    </citation>
    <scope>NUCLEOTIDE SEQUENCE</scope>
    <source>
        <strain evidence="3">B7RC2</strain>
    </source>
</reference>
<name>A0A0E3D7P3_TRIVA</name>
<dbReference type="Pfam" id="PF08676">
    <property type="entry name" value="MutL_C"/>
    <property type="match status" value="1"/>
</dbReference>
<dbReference type="PANTHER" id="PTHR10073">
    <property type="entry name" value="DNA MISMATCH REPAIR PROTEIN MLH, PMS, MUTL"/>
    <property type="match status" value="1"/>
</dbReference>
<organism evidence="3">
    <name type="scientific">Trichomonas vaginalis</name>
    <dbReference type="NCBI Taxonomy" id="5722"/>
    <lineage>
        <taxon>Eukaryota</taxon>
        <taxon>Metamonada</taxon>
        <taxon>Parabasalia</taxon>
        <taxon>Trichomonadida</taxon>
        <taxon>Trichomonadidae</taxon>
        <taxon>Trichomonas</taxon>
    </lineage>
</organism>
<protein>
    <submittedName>
        <fullName evidence="3">MLH3</fullName>
    </submittedName>
</protein>
<evidence type="ECO:0000256" key="1">
    <source>
        <dbReference type="ARBA" id="ARBA00006082"/>
    </source>
</evidence>
<feature type="domain" description="MutL C-terminal dimerisation" evidence="2">
    <location>
        <begin position="282"/>
        <end position="418"/>
    </location>
</feature>
<dbReference type="PANTHER" id="PTHR10073:SF47">
    <property type="entry name" value="DNA MISMATCH REPAIR PROTEIN MLH3"/>
    <property type="match status" value="1"/>
</dbReference>
<dbReference type="GO" id="GO:0140664">
    <property type="term" value="F:ATP-dependent DNA damage sensor activity"/>
    <property type="evidence" value="ECO:0007669"/>
    <property type="project" value="InterPro"/>
</dbReference>
<comment type="similarity">
    <text evidence="1">Belongs to the DNA mismatch repair MutL/HexB family.</text>
</comment>
<dbReference type="InterPro" id="IPR042120">
    <property type="entry name" value="MutL_C_dimsub"/>
</dbReference>
<sequence length="462" mass="53004">MSELIDHSAIASELVMNSIDANAQNITVTLDLLLNQILVTDDGEGIQNLNAVFIKGGNTNLNGVYKRNKSHLSRLISICDVDILSKTKDGKIQRKTFGDEHYIDNYYESGTTILLTKIFSNNLIRIKEFTDPKNKLSLINRFKRFICTISLRFPHISFIIFSSCQNQILNLPKVESLEKRFIQITGVKPQILPDGKIMSFVDFSLNSFEKFLVNDFPCNRLFLGYEEVKINEKCIQVKEGSVIDYIWDRDGLTVMLSNENQKVTKNFDTNEVGDVVIRNLEYVCVWDRKFILATFQNKLYSIDQHAAHERINLSKLMKRCFTERYPKTLKRPMMIHESFGISFNEKSYECLRKWGWKFNCKEVTAVPCVCGVEIDDADGMIKYAIQCSTGNEPEIPDCILDALRTRACKTAIKFGEFIDEIRAKSLIYELSISDRPNHCAHGRTVVAPILDFDRPFSKFDGI</sequence>
<dbReference type="GO" id="GO:0006298">
    <property type="term" value="P:mismatch repair"/>
    <property type="evidence" value="ECO:0007669"/>
    <property type="project" value="InterPro"/>
</dbReference>
<dbReference type="GO" id="GO:0005524">
    <property type="term" value="F:ATP binding"/>
    <property type="evidence" value="ECO:0007669"/>
    <property type="project" value="InterPro"/>
</dbReference>
<accession>A0A0E3D7P3</accession>
<dbReference type="VEuPathDB" id="TrichDB:TVAG_352610"/>
<dbReference type="InterPro" id="IPR042121">
    <property type="entry name" value="MutL_C_regsub"/>
</dbReference>
<dbReference type="EMBL" id="JF773734">
    <property type="protein sequence ID" value="AEW27282.1"/>
    <property type="molecule type" value="Genomic_DNA"/>
</dbReference>
<dbReference type="GO" id="GO:0032300">
    <property type="term" value="C:mismatch repair complex"/>
    <property type="evidence" value="ECO:0007669"/>
    <property type="project" value="InterPro"/>
</dbReference>
<dbReference type="Gene3D" id="3.30.565.10">
    <property type="entry name" value="Histidine kinase-like ATPase, C-terminal domain"/>
    <property type="match status" value="1"/>
</dbReference>
<evidence type="ECO:0000313" key="3">
    <source>
        <dbReference type="EMBL" id="AEW27282.1"/>
    </source>
</evidence>
<dbReference type="InterPro" id="IPR037198">
    <property type="entry name" value="MutL_C_sf"/>
</dbReference>
<dbReference type="AlphaFoldDB" id="A0A0E3D7P3"/>
<dbReference type="SMART" id="SM00853">
    <property type="entry name" value="MutL_C"/>
    <property type="match status" value="1"/>
</dbReference>
<evidence type="ECO:0000259" key="2">
    <source>
        <dbReference type="SMART" id="SM00853"/>
    </source>
</evidence>
<proteinExistence type="inferred from homology"/>
<dbReference type="SUPFAM" id="SSF55874">
    <property type="entry name" value="ATPase domain of HSP90 chaperone/DNA topoisomerase II/histidine kinase"/>
    <property type="match status" value="1"/>
</dbReference>
<dbReference type="InterPro" id="IPR038973">
    <property type="entry name" value="MutL/Mlh/Pms-like"/>
</dbReference>
<dbReference type="InterPro" id="IPR036890">
    <property type="entry name" value="HATPase_C_sf"/>
</dbReference>